<dbReference type="InterPro" id="IPR036282">
    <property type="entry name" value="Glutathione-S-Trfase_C_sf"/>
</dbReference>
<evidence type="ECO:0000259" key="1">
    <source>
        <dbReference type="PROSITE" id="PS50404"/>
    </source>
</evidence>
<dbReference type="OrthoDB" id="5791869at2"/>
<dbReference type="InterPro" id="IPR010987">
    <property type="entry name" value="Glutathione-S-Trfase_C-like"/>
</dbReference>
<dbReference type="STRING" id="1280952.HJA_08784"/>
<dbReference type="InterPro" id="IPR004045">
    <property type="entry name" value="Glutathione_S-Trfase_N"/>
</dbReference>
<dbReference type="PROSITE" id="PS50405">
    <property type="entry name" value="GST_CTER"/>
    <property type="match status" value="1"/>
</dbReference>
<keyword evidence="4" id="KW-1185">Reference proteome</keyword>
<dbReference type="Pfam" id="PF13417">
    <property type="entry name" value="GST_N_3"/>
    <property type="match status" value="1"/>
</dbReference>
<evidence type="ECO:0000313" key="3">
    <source>
        <dbReference type="EMBL" id="KCZ88450.1"/>
    </source>
</evidence>
<dbReference type="Proteomes" id="UP000024816">
    <property type="component" value="Unassembled WGS sequence"/>
</dbReference>
<dbReference type="CDD" id="cd00570">
    <property type="entry name" value="GST_N_family"/>
    <property type="match status" value="1"/>
</dbReference>
<dbReference type="GO" id="GO:0016740">
    <property type="term" value="F:transferase activity"/>
    <property type="evidence" value="ECO:0007669"/>
    <property type="project" value="UniProtKB-KW"/>
</dbReference>
<evidence type="ECO:0000313" key="4">
    <source>
        <dbReference type="Proteomes" id="UP000024816"/>
    </source>
</evidence>
<gene>
    <name evidence="3" type="ORF">HJA_08784</name>
</gene>
<dbReference type="SUPFAM" id="SSF47616">
    <property type="entry name" value="GST C-terminal domain-like"/>
    <property type="match status" value="1"/>
</dbReference>
<dbReference type="SUPFAM" id="SSF52833">
    <property type="entry name" value="Thioredoxin-like"/>
    <property type="match status" value="1"/>
</dbReference>
<accession>A0A059FCV3</accession>
<sequence length="315" mass="35739">MADARSIILHEYPTSPYAEKIRLALRLKNLAWSRVEIPVIMPRPDLMPLTGGYRRTPVMQIGADIYCDTAIILRELEARYPMPALKLPGHEGLAQMVAGWTDGRWFQSSVAVIFGEMGDKVGEDFRKDREKLSGRPFDVDAMKAVAPMMRDQWRARLMLLEERLQGGKGAGSGNYLVGMKPGLVDVHAYMNVWFMHQNVPDFLEKCFETADLTKAWFERLREFEGQEPETISSKEALEIGKHAAPRLVMATTKYEPQDIVPGDMVAVAPDDYGQVWVEGEIVHADSQRVILQRMSEEAETVHIHFPRAGFLVRRI</sequence>
<protein>
    <submittedName>
        <fullName evidence="3">Glutathione S-transferase</fullName>
    </submittedName>
</protein>
<keyword evidence="3" id="KW-0808">Transferase</keyword>
<feature type="domain" description="GST C-terminal" evidence="2">
    <location>
        <begin position="87"/>
        <end position="243"/>
    </location>
</feature>
<name>A0A059FCV3_9PROT</name>
<proteinExistence type="predicted"/>
<dbReference type="PATRIC" id="fig|1280952.3.peg.1750"/>
<dbReference type="PROSITE" id="PS50404">
    <property type="entry name" value="GST_NTER"/>
    <property type="match status" value="1"/>
</dbReference>
<dbReference type="AlphaFoldDB" id="A0A059FCV3"/>
<reference evidence="3 4" key="1">
    <citation type="journal article" date="2014" name="Antonie Van Leeuwenhoek">
        <title>Hyphomonas beringensis sp. nov. and Hyphomonas chukchiensis sp. nov., isolated from surface seawater of the Bering Sea and Chukchi Sea.</title>
        <authorList>
            <person name="Li C."/>
            <person name="Lai Q."/>
            <person name="Li G."/>
            <person name="Dong C."/>
            <person name="Wang J."/>
            <person name="Liao Y."/>
            <person name="Shao Z."/>
        </authorList>
    </citation>
    <scope>NUCLEOTIDE SEQUENCE [LARGE SCALE GENOMIC DNA]</scope>
    <source>
        <strain evidence="3 4">VP2</strain>
    </source>
</reference>
<feature type="domain" description="GST N-terminal" evidence="1">
    <location>
        <begin position="5"/>
        <end position="84"/>
    </location>
</feature>
<dbReference type="Gene3D" id="3.40.30.110">
    <property type="match status" value="2"/>
</dbReference>
<dbReference type="EMBL" id="ARYJ01000005">
    <property type="protein sequence ID" value="KCZ88450.1"/>
    <property type="molecule type" value="Genomic_DNA"/>
</dbReference>
<comment type="caution">
    <text evidence="3">The sequence shown here is derived from an EMBL/GenBank/DDBJ whole genome shotgun (WGS) entry which is preliminary data.</text>
</comment>
<evidence type="ECO:0000259" key="2">
    <source>
        <dbReference type="PROSITE" id="PS50405"/>
    </source>
</evidence>
<dbReference type="InterPro" id="IPR036249">
    <property type="entry name" value="Thioredoxin-like_sf"/>
</dbReference>
<dbReference type="RefSeq" id="WP_035581141.1">
    <property type="nucleotide sequence ID" value="NZ_ARYJ01000005.1"/>
</dbReference>
<dbReference type="eggNOG" id="COG0625">
    <property type="taxonomic scope" value="Bacteria"/>
</dbReference>
<organism evidence="3 4">
    <name type="scientific">Hyphomonas jannaschiana VP2</name>
    <dbReference type="NCBI Taxonomy" id="1280952"/>
    <lineage>
        <taxon>Bacteria</taxon>
        <taxon>Pseudomonadati</taxon>
        <taxon>Pseudomonadota</taxon>
        <taxon>Alphaproteobacteria</taxon>
        <taxon>Hyphomonadales</taxon>
        <taxon>Hyphomonadaceae</taxon>
        <taxon>Hyphomonas</taxon>
    </lineage>
</organism>